<organism evidence="2 3">
    <name type="scientific">Basidiobolus meristosporus CBS 931.73</name>
    <dbReference type="NCBI Taxonomy" id="1314790"/>
    <lineage>
        <taxon>Eukaryota</taxon>
        <taxon>Fungi</taxon>
        <taxon>Fungi incertae sedis</taxon>
        <taxon>Zoopagomycota</taxon>
        <taxon>Entomophthoromycotina</taxon>
        <taxon>Basidiobolomycetes</taxon>
        <taxon>Basidiobolales</taxon>
        <taxon>Basidiobolaceae</taxon>
        <taxon>Basidiobolus</taxon>
    </lineage>
</organism>
<sequence length="223" mass="25634">MYPIPANSACTSATQEPPSYTPDSRSQAQLEVMPPPSYSLVDIPLIIFSLKLTYSSVRMRSANLPDQLDVRSIENNLPLYLVNKCFFDNMTSTFSLADSFTNRTIVNATKDLRKSNHFVIQDESRMIPLKSTSIFRSVYEFTWKTRRFRWCFDEDDLCCSFLSVDPLGREVNRLVGGVSFTRRETQVGRLWMFQNDLLISAQFEPIFIITAALVMVEADRLRI</sequence>
<dbReference type="InParanoid" id="A0A1Y1YRN5"/>
<dbReference type="EMBL" id="MCFE01000079">
    <property type="protein sequence ID" value="ORY00692.1"/>
    <property type="molecule type" value="Genomic_DNA"/>
</dbReference>
<accession>A0A1Y1YRN5</accession>
<comment type="caution">
    <text evidence="2">The sequence shown here is derived from an EMBL/GenBank/DDBJ whole genome shotgun (WGS) entry which is preliminary data.</text>
</comment>
<keyword evidence="3" id="KW-1185">Reference proteome</keyword>
<name>A0A1Y1YRN5_9FUNG</name>
<gene>
    <name evidence="2" type="ORF">K493DRAFT_390992</name>
</gene>
<protein>
    <submittedName>
        <fullName evidence="2">Uncharacterized protein</fullName>
    </submittedName>
</protein>
<evidence type="ECO:0000313" key="3">
    <source>
        <dbReference type="Proteomes" id="UP000193498"/>
    </source>
</evidence>
<evidence type="ECO:0000256" key="1">
    <source>
        <dbReference type="SAM" id="MobiDB-lite"/>
    </source>
</evidence>
<feature type="compositionally biased region" description="Polar residues" evidence="1">
    <location>
        <begin position="8"/>
        <end position="28"/>
    </location>
</feature>
<dbReference type="AlphaFoldDB" id="A0A1Y1YRN5"/>
<dbReference type="Proteomes" id="UP000193498">
    <property type="component" value="Unassembled WGS sequence"/>
</dbReference>
<proteinExistence type="predicted"/>
<feature type="region of interest" description="Disordered" evidence="1">
    <location>
        <begin position="1"/>
        <end position="28"/>
    </location>
</feature>
<evidence type="ECO:0000313" key="2">
    <source>
        <dbReference type="EMBL" id="ORY00692.1"/>
    </source>
</evidence>
<reference evidence="2 3" key="1">
    <citation type="submission" date="2016-07" db="EMBL/GenBank/DDBJ databases">
        <title>Pervasive Adenine N6-methylation of Active Genes in Fungi.</title>
        <authorList>
            <consortium name="DOE Joint Genome Institute"/>
            <person name="Mondo S.J."/>
            <person name="Dannebaum R.O."/>
            <person name="Kuo R.C."/>
            <person name="Labutti K."/>
            <person name="Haridas S."/>
            <person name="Kuo A."/>
            <person name="Salamov A."/>
            <person name="Ahrendt S.R."/>
            <person name="Lipzen A."/>
            <person name="Sullivan W."/>
            <person name="Andreopoulos W.B."/>
            <person name="Clum A."/>
            <person name="Lindquist E."/>
            <person name="Daum C."/>
            <person name="Ramamoorthy G.K."/>
            <person name="Gryganskyi A."/>
            <person name="Culley D."/>
            <person name="Magnuson J.K."/>
            <person name="James T.Y."/>
            <person name="O'Malley M.A."/>
            <person name="Stajich J.E."/>
            <person name="Spatafora J.W."/>
            <person name="Visel A."/>
            <person name="Grigoriev I.V."/>
        </authorList>
    </citation>
    <scope>NUCLEOTIDE SEQUENCE [LARGE SCALE GENOMIC DNA]</scope>
    <source>
        <strain evidence="2 3">CBS 931.73</strain>
    </source>
</reference>